<evidence type="ECO:0000259" key="7">
    <source>
        <dbReference type="Pfam" id="PF04542"/>
    </source>
</evidence>
<dbReference type="PRINTS" id="PR00046">
    <property type="entry name" value="SIGMA70FCT"/>
</dbReference>
<feature type="domain" description="RNA polymerase sigma-70 region 2" evidence="7">
    <location>
        <begin position="307"/>
        <end position="372"/>
    </location>
</feature>
<organism evidence="9 10">
    <name type="scientific">Asparagus officinalis</name>
    <name type="common">Garden asparagus</name>
    <dbReference type="NCBI Taxonomy" id="4686"/>
    <lineage>
        <taxon>Eukaryota</taxon>
        <taxon>Viridiplantae</taxon>
        <taxon>Streptophyta</taxon>
        <taxon>Embryophyta</taxon>
        <taxon>Tracheophyta</taxon>
        <taxon>Spermatophyta</taxon>
        <taxon>Magnoliopsida</taxon>
        <taxon>Liliopsida</taxon>
        <taxon>Asparagales</taxon>
        <taxon>Asparagaceae</taxon>
        <taxon>Asparagoideae</taxon>
        <taxon>Asparagus</taxon>
    </lineage>
</organism>
<evidence type="ECO:0000259" key="8">
    <source>
        <dbReference type="Pfam" id="PF04545"/>
    </source>
</evidence>
<dbReference type="InterPro" id="IPR007627">
    <property type="entry name" value="RNA_pol_sigma70_r2"/>
</dbReference>
<dbReference type="Proteomes" id="UP000243459">
    <property type="component" value="Chromosome 5"/>
</dbReference>
<dbReference type="SUPFAM" id="SSF88659">
    <property type="entry name" value="Sigma3 and sigma4 domains of RNA polymerase sigma factors"/>
    <property type="match status" value="2"/>
</dbReference>
<keyword evidence="2" id="KW-0805">Transcription regulation</keyword>
<dbReference type="Gene3D" id="1.20.120.1810">
    <property type="match status" value="1"/>
</dbReference>
<dbReference type="InterPro" id="IPR007624">
    <property type="entry name" value="RNA_pol_sigma70_r3"/>
</dbReference>
<evidence type="ECO:0000256" key="1">
    <source>
        <dbReference type="ARBA" id="ARBA00007788"/>
    </source>
</evidence>
<dbReference type="InterPro" id="IPR000943">
    <property type="entry name" value="RNA_pol_sigma70"/>
</dbReference>
<evidence type="ECO:0000256" key="4">
    <source>
        <dbReference type="ARBA" id="ARBA00023125"/>
    </source>
</evidence>
<dbReference type="OrthoDB" id="206108at2759"/>
<dbReference type="InterPro" id="IPR007630">
    <property type="entry name" value="RNA_pol_sigma70_r4"/>
</dbReference>
<dbReference type="Pfam" id="PF04539">
    <property type="entry name" value="Sigma70_r3"/>
    <property type="match status" value="1"/>
</dbReference>
<dbReference type="Gramene" id="ONK70030">
    <property type="protein sequence ID" value="ONK70030"/>
    <property type="gene ID" value="A4U43_C05F29530"/>
</dbReference>
<evidence type="ECO:0000259" key="6">
    <source>
        <dbReference type="Pfam" id="PF04539"/>
    </source>
</evidence>
<dbReference type="InterPro" id="IPR036388">
    <property type="entry name" value="WH-like_DNA-bd_sf"/>
</dbReference>
<dbReference type="GO" id="GO:0016987">
    <property type="term" value="F:sigma factor activity"/>
    <property type="evidence" value="ECO:0007669"/>
    <property type="project" value="UniProtKB-KW"/>
</dbReference>
<dbReference type="PANTHER" id="PTHR30603">
    <property type="entry name" value="RNA POLYMERASE SIGMA FACTOR RPO"/>
    <property type="match status" value="1"/>
</dbReference>
<feature type="domain" description="RNA polymerase sigma-70 region 4" evidence="8">
    <location>
        <begin position="475"/>
        <end position="526"/>
    </location>
</feature>
<proteinExistence type="inferred from homology"/>
<evidence type="ECO:0000313" key="9">
    <source>
        <dbReference type="EMBL" id="ONK70030.1"/>
    </source>
</evidence>
<dbReference type="InterPro" id="IPR013325">
    <property type="entry name" value="RNA_pol_sigma_r2"/>
</dbReference>
<dbReference type="GO" id="GO:0003677">
    <property type="term" value="F:DNA binding"/>
    <property type="evidence" value="ECO:0007669"/>
    <property type="project" value="UniProtKB-KW"/>
</dbReference>
<dbReference type="AlphaFoldDB" id="A0A5P1F0T1"/>
<evidence type="ECO:0000313" key="10">
    <source>
        <dbReference type="Proteomes" id="UP000243459"/>
    </source>
</evidence>
<dbReference type="InterPro" id="IPR050239">
    <property type="entry name" value="Sigma-70_RNA_pol_init_factors"/>
</dbReference>
<reference evidence="10" key="1">
    <citation type="journal article" date="2017" name="Nat. Commun.">
        <title>The asparagus genome sheds light on the origin and evolution of a young Y chromosome.</title>
        <authorList>
            <person name="Harkess A."/>
            <person name="Zhou J."/>
            <person name="Xu C."/>
            <person name="Bowers J.E."/>
            <person name="Van der Hulst R."/>
            <person name="Ayyampalayam S."/>
            <person name="Mercati F."/>
            <person name="Riccardi P."/>
            <person name="McKain M.R."/>
            <person name="Kakrana A."/>
            <person name="Tang H."/>
            <person name="Ray J."/>
            <person name="Groenendijk J."/>
            <person name="Arikit S."/>
            <person name="Mathioni S.M."/>
            <person name="Nakano M."/>
            <person name="Shan H."/>
            <person name="Telgmann-Rauber A."/>
            <person name="Kanno A."/>
            <person name="Yue Z."/>
            <person name="Chen H."/>
            <person name="Li W."/>
            <person name="Chen Y."/>
            <person name="Xu X."/>
            <person name="Zhang Y."/>
            <person name="Luo S."/>
            <person name="Chen H."/>
            <person name="Gao J."/>
            <person name="Mao Z."/>
            <person name="Pires J.C."/>
            <person name="Luo M."/>
            <person name="Kudrna D."/>
            <person name="Wing R.A."/>
            <person name="Meyers B.C."/>
            <person name="Yi K."/>
            <person name="Kong H."/>
            <person name="Lavrijsen P."/>
            <person name="Sunseri F."/>
            <person name="Falavigna A."/>
            <person name="Ye Y."/>
            <person name="Leebens-Mack J.H."/>
            <person name="Chen G."/>
        </authorList>
    </citation>
    <scope>NUCLEOTIDE SEQUENCE [LARGE SCALE GENOMIC DNA]</scope>
    <source>
        <strain evidence="10">cv. DH0086</strain>
    </source>
</reference>
<name>A0A5P1F0T1_ASPOF</name>
<accession>A0A5P1F0T1</accession>
<dbReference type="OMA" id="HARGIQI"/>
<dbReference type="InterPro" id="IPR013324">
    <property type="entry name" value="RNA_pol_sigma_r3/r4-like"/>
</dbReference>
<dbReference type="CDD" id="cd06171">
    <property type="entry name" value="Sigma70_r4"/>
    <property type="match status" value="1"/>
</dbReference>
<dbReference type="EMBL" id="CM007385">
    <property type="protein sequence ID" value="ONK70030.1"/>
    <property type="molecule type" value="Genomic_DNA"/>
</dbReference>
<keyword evidence="10" id="KW-1185">Reference proteome</keyword>
<dbReference type="NCBIfam" id="TIGR02937">
    <property type="entry name" value="sigma70-ECF"/>
    <property type="match status" value="1"/>
</dbReference>
<dbReference type="InterPro" id="IPR014284">
    <property type="entry name" value="RNA_pol_sigma-70_dom"/>
</dbReference>
<gene>
    <name evidence="9" type="ORF">A4U43_C05F29530</name>
</gene>
<evidence type="ECO:0000256" key="3">
    <source>
        <dbReference type="ARBA" id="ARBA00023082"/>
    </source>
</evidence>
<dbReference type="SUPFAM" id="SSF88946">
    <property type="entry name" value="Sigma2 domain of RNA polymerase sigma factors"/>
    <property type="match status" value="1"/>
</dbReference>
<feature type="domain" description="RNA polymerase sigma-70 region 3" evidence="6">
    <location>
        <begin position="388"/>
        <end position="460"/>
    </location>
</feature>
<protein>
    <recommendedName>
        <fullName evidence="11">RNA polymerase sigma-70 domain-containing protein</fullName>
    </recommendedName>
</protein>
<evidence type="ECO:0000256" key="2">
    <source>
        <dbReference type="ARBA" id="ARBA00023015"/>
    </source>
</evidence>
<dbReference type="PANTHER" id="PTHR30603:SF13">
    <property type="entry name" value="RNA POLYMERASE SIGMA FACTOR SIGC"/>
    <property type="match status" value="1"/>
</dbReference>
<evidence type="ECO:0008006" key="11">
    <source>
        <dbReference type="Google" id="ProtNLM"/>
    </source>
</evidence>
<comment type="similarity">
    <text evidence="1">Belongs to the sigma-70 factor family.</text>
</comment>
<keyword evidence="4" id="KW-0238">DNA-binding</keyword>
<keyword evidence="5" id="KW-0804">Transcription</keyword>
<dbReference type="Pfam" id="PF04542">
    <property type="entry name" value="Sigma70_r2"/>
    <property type="match status" value="1"/>
</dbReference>
<sequence>MGFGSLASYKRWAFPIQPSAPKQPLRHPTALTGREALFESGRSTHHLVLEGGEVYRDAPKAYTYSSGATQSTRSSKIHDVELYRGSYNSSSPINTMEDSPACVESLRRSSSHIQFSLLMENLGEIEDILAGGDAVRLERDIMLHIGKLGALKLFRACLSRTLMAPTSINSDFLLTENFRGYSSSFPLSRQEAPTIVRSGRSEERRLRRMRASSKRSEKVKDPKVSAFTRWGGLEGPSESRSRPFIARKEAQMAKGVKEIADLDNVRLKLEGEIGHSASYARWAKAAGIDQKTLQRRLQFGWYCRDKLIKSTNSLVMYLARNYRGKGIAFDDLLQAGNIGVLKGAERFDNTRGYRFSTYVQYWIRKSMLALLAHHSKPIQIPVTVERSIKRIQTARRTFYDGEGRYPEDDEMAELTGLSLANVRVARRCSRVAASLDKEIVDGWRLKFMEVTPDASIKSPDAIIGRQHMNNDIMELLESLETRERQVILLRYGLIDGRCKSFGEIAKLSCVTKEWIRKIERTALSKICKDDIRRELKCYLNYRD</sequence>
<dbReference type="GO" id="GO:0006352">
    <property type="term" value="P:DNA-templated transcription initiation"/>
    <property type="evidence" value="ECO:0007669"/>
    <property type="project" value="InterPro"/>
</dbReference>
<dbReference type="Gene3D" id="1.10.10.10">
    <property type="entry name" value="Winged helix-like DNA-binding domain superfamily/Winged helix DNA-binding domain"/>
    <property type="match status" value="2"/>
</dbReference>
<dbReference type="Pfam" id="PF04545">
    <property type="entry name" value="Sigma70_r4"/>
    <property type="match status" value="1"/>
</dbReference>
<evidence type="ECO:0000256" key="5">
    <source>
        <dbReference type="ARBA" id="ARBA00023163"/>
    </source>
</evidence>
<keyword evidence="3" id="KW-0731">Sigma factor</keyword>